<dbReference type="Gene3D" id="3.80.10.10">
    <property type="entry name" value="Ribonuclease Inhibitor"/>
    <property type="match status" value="1"/>
</dbReference>
<feature type="domain" description="Disease resistance R13L4/SHOC-2-like LRR" evidence="2">
    <location>
        <begin position="75"/>
        <end position="198"/>
    </location>
</feature>
<dbReference type="Pfam" id="PF23598">
    <property type="entry name" value="LRR_14"/>
    <property type="match status" value="1"/>
</dbReference>
<reference evidence="3 4" key="1">
    <citation type="journal article" date="2018" name="Mol. Plant">
        <title>The genome of Artemisia annua provides insight into the evolution of Asteraceae family and artemisinin biosynthesis.</title>
        <authorList>
            <person name="Shen Q."/>
            <person name="Zhang L."/>
            <person name="Liao Z."/>
            <person name="Wang S."/>
            <person name="Yan T."/>
            <person name="Shi P."/>
            <person name="Liu M."/>
            <person name="Fu X."/>
            <person name="Pan Q."/>
            <person name="Wang Y."/>
            <person name="Lv Z."/>
            <person name="Lu X."/>
            <person name="Zhang F."/>
            <person name="Jiang W."/>
            <person name="Ma Y."/>
            <person name="Chen M."/>
            <person name="Hao X."/>
            <person name="Li L."/>
            <person name="Tang Y."/>
            <person name="Lv G."/>
            <person name="Zhou Y."/>
            <person name="Sun X."/>
            <person name="Brodelius P.E."/>
            <person name="Rose J.K.C."/>
            <person name="Tang K."/>
        </authorList>
    </citation>
    <scope>NUCLEOTIDE SEQUENCE [LARGE SCALE GENOMIC DNA]</scope>
    <source>
        <strain evidence="4">cv. Huhao1</strain>
        <tissue evidence="3">Leaf</tissue>
    </source>
</reference>
<evidence type="ECO:0000313" key="3">
    <source>
        <dbReference type="EMBL" id="PWA45206.1"/>
    </source>
</evidence>
<proteinExistence type="predicted"/>
<dbReference type="STRING" id="35608.A0A2U1L892"/>
<dbReference type="InterPro" id="IPR032675">
    <property type="entry name" value="LRR_dom_sf"/>
</dbReference>
<protein>
    <submittedName>
        <fullName evidence="3">Disease resistance protein</fullName>
    </submittedName>
</protein>
<dbReference type="PANTHER" id="PTHR47186:SF3">
    <property type="entry name" value="OS09G0267800 PROTEIN"/>
    <property type="match status" value="1"/>
</dbReference>
<dbReference type="AlphaFoldDB" id="A0A2U1L892"/>
<organism evidence="3 4">
    <name type="scientific">Artemisia annua</name>
    <name type="common">Sweet wormwood</name>
    <dbReference type="NCBI Taxonomy" id="35608"/>
    <lineage>
        <taxon>Eukaryota</taxon>
        <taxon>Viridiplantae</taxon>
        <taxon>Streptophyta</taxon>
        <taxon>Embryophyta</taxon>
        <taxon>Tracheophyta</taxon>
        <taxon>Spermatophyta</taxon>
        <taxon>Magnoliopsida</taxon>
        <taxon>eudicotyledons</taxon>
        <taxon>Gunneridae</taxon>
        <taxon>Pentapetalae</taxon>
        <taxon>asterids</taxon>
        <taxon>campanulids</taxon>
        <taxon>Asterales</taxon>
        <taxon>Asteraceae</taxon>
        <taxon>Asteroideae</taxon>
        <taxon>Anthemideae</taxon>
        <taxon>Artemisiinae</taxon>
        <taxon>Artemisia</taxon>
    </lineage>
</organism>
<comment type="caution">
    <text evidence="3">The sequence shown here is derived from an EMBL/GenBank/DDBJ whole genome shotgun (WGS) entry which is preliminary data.</text>
</comment>
<dbReference type="PANTHER" id="PTHR47186">
    <property type="entry name" value="LEUCINE-RICH REPEAT-CONTAINING PROTEIN 57"/>
    <property type="match status" value="1"/>
</dbReference>
<sequence>MCEIGDAFTVSDNDSSNMLPSRGGSSAWPDPLPSLTELEFDGCYDLKELPSGICNLVNLQTLSITNCHELDGLPKGLGNLLHLENLNLQCCTKLQELPESIGSLHNLRFIDISDCLSLSVLPEAIGELSGLRVLKMSGCHGLQELPAPMSTLCELEDVTCDEETSYLWMNVESDLYNLKMSYADLTKSSRKNVCKCLTMKLMRGGFGACIKVKVLTCDQKTYWK</sequence>
<dbReference type="SUPFAM" id="SSF52047">
    <property type="entry name" value="RNI-like"/>
    <property type="match status" value="1"/>
</dbReference>
<keyword evidence="1" id="KW-0677">Repeat</keyword>
<dbReference type="EMBL" id="PKPP01010885">
    <property type="protein sequence ID" value="PWA45206.1"/>
    <property type="molecule type" value="Genomic_DNA"/>
</dbReference>
<name>A0A2U1L892_ARTAN</name>
<dbReference type="Proteomes" id="UP000245207">
    <property type="component" value="Unassembled WGS sequence"/>
</dbReference>
<dbReference type="InterPro" id="IPR055414">
    <property type="entry name" value="LRR_R13L4/SHOC2-like"/>
</dbReference>
<dbReference type="OrthoDB" id="2016095at2759"/>
<accession>A0A2U1L892</accession>
<evidence type="ECO:0000256" key="1">
    <source>
        <dbReference type="ARBA" id="ARBA00022737"/>
    </source>
</evidence>
<evidence type="ECO:0000259" key="2">
    <source>
        <dbReference type="Pfam" id="PF23598"/>
    </source>
</evidence>
<keyword evidence="4" id="KW-1185">Reference proteome</keyword>
<evidence type="ECO:0000313" key="4">
    <source>
        <dbReference type="Proteomes" id="UP000245207"/>
    </source>
</evidence>
<gene>
    <name evidence="3" type="ORF">CTI12_AA420820</name>
</gene>